<feature type="domain" description="Protein kinase" evidence="4">
    <location>
        <begin position="567"/>
        <end position="847"/>
    </location>
</feature>
<proteinExistence type="predicted"/>
<keyword evidence="2" id="KW-0812">Transmembrane</keyword>
<keyword evidence="3" id="KW-0732">Signal</keyword>
<keyword evidence="6" id="KW-1185">Reference proteome</keyword>
<dbReference type="SMART" id="SM00220">
    <property type="entry name" value="S_TKc"/>
    <property type="match status" value="1"/>
</dbReference>
<dbReference type="EMBL" id="RBNI01013706">
    <property type="protein sequence ID" value="RUP26650.1"/>
    <property type="molecule type" value="Genomic_DNA"/>
</dbReference>
<feature type="region of interest" description="Disordered" evidence="1">
    <location>
        <begin position="351"/>
        <end position="379"/>
    </location>
</feature>
<dbReference type="SUPFAM" id="SSF56112">
    <property type="entry name" value="Protein kinase-like (PK-like)"/>
    <property type="match status" value="1"/>
</dbReference>
<evidence type="ECO:0000313" key="6">
    <source>
        <dbReference type="Proteomes" id="UP000268093"/>
    </source>
</evidence>
<dbReference type="Pfam" id="PF00069">
    <property type="entry name" value="Pkinase"/>
    <property type="match status" value="1"/>
</dbReference>
<reference evidence="5 6" key="1">
    <citation type="journal article" date="2018" name="New Phytol.">
        <title>Phylogenomics of Endogonaceae and evolution of mycorrhizas within Mucoromycota.</title>
        <authorList>
            <person name="Chang Y."/>
            <person name="Desiro A."/>
            <person name="Na H."/>
            <person name="Sandor L."/>
            <person name="Lipzen A."/>
            <person name="Clum A."/>
            <person name="Barry K."/>
            <person name="Grigoriev I.V."/>
            <person name="Martin F.M."/>
            <person name="Stajich J.E."/>
            <person name="Smith M.E."/>
            <person name="Bonito G."/>
            <person name="Spatafora J.W."/>
        </authorList>
    </citation>
    <scope>NUCLEOTIDE SEQUENCE [LARGE SCALE GENOMIC DNA]</scope>
    <source>
        <strain evidence="5 6">GMNB39</strain>
    </source>
</reference>
<feature type="compositionally biased region" description="Low complexity" evidence="1">
    <location>
        <begin position="351"/>
        <end position="371"/>
    </location>
</feature>
<feature type="chain" id="PRO_5019209491" description="Protein kinase domain-containing protein" evidence="3">
    <location>
        <begin position="19"/>
        <end position="847"/>
    </location>
</feature>
<dbReference type="Proteomes" id="UP000268093">
    <property type="component" value="Unassembled WGS sequence"/>
</dbReference>
<accession>A0A433BK32</accession>
<feature type="region of interest" description="Disordered" evidence="1">
    <location>
        <begin position="474"/>
        <end position="494"/>
    </location>
</feature>
<gene>
    <name evidence="5" type="ORF">BC936DRAFT_138766</name>
</gene>
<comment type="caution">
    <text evidence="5">The sequence shown here is derived from an EMBL/GenBank/DDBJ whole genome shotgun (WGS) entry which is preliminary data.</text>
</comment>
<dbReference type="GO" id="GO:0005524">
    <property type="term" value="F:ATP binding"/>
    <property type="evidence" value="ECO:0007669"/>
    <property type="project" value="InterPro"/>
</dbReference>
<feature type="signal peptide" evidence="3">
    <location>
        <begin position="1"/>
        <end position="18"/>
    </location>
</feature>
<feature type="transmembrane region" description="Helical" evidence="2">
    <location>
        <begin position="389"/>
        <end position="410"/>
    </location>
</feature>
<keyword evidence="2" id="KW-1133">Transmembrane helix</keyword>
<dbReference type="PROSITE" id="PS50011">
    <property type="entry name" value="PROTEIN_KINASE_DOM"/>
    <property type="match status" value="1"/>
</dbReference>
<dbReference type="Gene3D" id="1.10.510.10">
    <property type="entry name" value="Transferase(Phosphotransferase) domain 1"/>
    <property type="match status" value="1"/>
</dbReference>
<sequence>MRLKASLLVLCTIAAALAGKVRAHACIGLNEQTNTAYILGANKNTEDYSTTLPSLLTLHPDVTPLSTSRNVNLTGVCVSTSNRVYIVGGNVMVPLNLRGINSLNIGPVGISVFDLSNGTWILPITSSGPNYTNPAEYLAAIADGVNGTWLVLYDKVSTGGQTTWWFFNLEQPSSTLQPVIISSGTSITANFTSMAIHNNIAYLFGNPSIYSVDLAQYISAVPNAQSSFRLATFNPPQTSASSAVSLSPPIPEGLGQAVAFGTSKFGFYSYNTSSITIFDIQSSTYTFPFPFPAGVSSSGTDIPSDRNVVTTPDQDFTLVTLPLPTPLLLMSNPATYIYAIFDSSTAQWNISSSKSNPSSPSSPSNSSSPPSTANFGINNSSDGQQLGPIIGGVVGGVAALIIVILALFIWRRRRGGKRNVPPMAVENEACSDAEGNYYPDEHSFAPRPRKSPTDDSLELGPPIMINAAHLPLMSPAPRPVSRTPSASSGGGGHPGAMLVPSIAPPLPAMPSQVVSSTAIGKRPSKTRGMVSLLGTLPAAKSTKQILDYYERGVEVYAAPDAAAVDPNAPADTIILGRFRLTNESPAQPVPYVITRTATDLQNADPVTMRFFASSPQSSYLFRKDAALLHYLDSPHVVVVLSSHELPQGHPYRHVNVTEFCPKSLEQMMLSDPEMITEDPFFLKLAVKSMLQALQWSQNKSIAHLDIHPHAFHHEPGDTTTWKLAEFASARVIEEEDIDWQTILISRFSAPEILLATPGQLGLRVTASMDAWSVGAIIYELHMKTKLFQSVEDAKSKCRAFPADYVVDVEKVESARVRTLLRGLLVVDPKKRMEIDEAAMTWEREGEE</sequence>
<evidence type="ECO:0000256" key="3">
    <source>
        <dbReference type="SAM" id="SignalP"/>
    </source>
</evidence>
<dbReference type="PANTHER" id="PTHR24362">
    <property type="entry name" value="SERINE/THREONINE-PROTEIN KINASE NEK"/>
    <property type="match status" value="1"/>
</dbReference>
<protein>
    <recommendedName>
        <fullName evidence="4">Protein kinase domain-containing protein</fullName>
    </recommendedName>
</protein>
<evidence type="ECO:0000259" key="4">
    <source>
        <dbReference type="PROSITE" id="PS50011"/>
    </source>
</evidence>
<keyword evidence="2" id="KW-0472">Membrane</keyword>
<dbReference type="OrthoDB" id="45365at2759"/>
<dbReference type="InterPro" id="IPR011009">
    <property type="entry name" value="Kinase-like_dom_sf"/>
</dbReference>
<name>A0A433BK32_9FUNG</name>
<organism evidence="5 6">
    <name type="scientific">Jimgerdemannia flammicorona</name>
    <dbReference type="NCBI Taxonomy" id="994334"/>
    <lineage>
        <taxon>Eukaryota</taxon>
        <taxon>Fungi</taxon>
        <taxon>Fungi incertae sedis</taxon>
        <taxon>Mucoromycota</taxon>
        <taxon>Mucoromycotina</taxon>
        <taxon>Endogonomycetes</taxon>
        <taxon>Endogonales</taxon>
        <taxon>Endogonaceae</taxon>
        <taxon>Jimgerdemannia</taxon>
    </lineage>
</organism>
<evidence type="ECO:0000256" key="1">
    <source>
        <dbReference type="SAM" id="MobiDB-lite"/>
    </source>
</evidence>
<dbReference type="PANTHER" id="PTHR24362:SF309">
    <property type="entry name" value="PROTEIN KINASE DOMAIN-CONTAINING PROTEIN"/>
    <property type="match status" value="1"/>
</dbReference>
<evidence type="ECO:0000313" key="5">
    <source>
        <dbReference type="EMBL" id="RUP26650.1"/>
    </source>
</evidence>
<dbReference type="AlphaFoldDB" id="A0A433BK32"/>
<evidence type="ECO:0000256" key="2">
    <source>
        <dbReference type="SAM" id="Phobius"/>
    </source>
</evidence>
<dbReference type="InterPro" id="IPR000719">
    <property type="entry name" value="Prot_kinase_dom"/>
</dbReference>
<dbReference type="GO" id="GO:0004672">
    <property type="term" value="F:protein kinase activity"/>
    <property type="evidence" value="ECO:0007669"/>
    <property type="project" value="InterPro"/>
</dbReference>